<name>A0A836KUS4_9TRYP</name>
<organism evidence="3 4">
    <name type="scientific">Leishmania orientalis</name>
    <dbReference type="NCBI Taxonomy" id="2249476"/>
    <lineage>
        <taxon>Eukaryota</taxon>
        <taxon>Discoba</taxon>
        <taxon>Euglenozoa</taxon>
        <taxon>Kinetoplastea</taxon>
        <taxon>Metakinetoplastina</taxon>
        <taxon>Trypanosomatida</taxon>
        <taxon>Trypanosomatidae</taxon>
        <taxon>Leishmaniinae</taxon>
        <taxon>Leishmania</taxon>
    </lineage>
</organism>
<dbReference type="AlphaFoldDB" id="A0A836KUS4"/>
<dbReference type="SMART" id="SM00261">
    <property type="entry name" value="FU"/>
    <property type="match status" value="6"/>
</dbReference>
<feature type="domain" description="EGF-like" evidence="2">
    <location>
        <begin position="65"/>
        <end position="99"/>
    </location>
</feature>
<dbReference type="InterPro" id="IPR052798">
    <property type="entry name" value="Giardia_VSA"/>
</dbReference>
<dbReference type="InterPro" id="IPR009030">
    <property type="entry name" value="Growth_fac_rcpt_cys_sf"/>
</dbReference>
<dbReference type="PANTHER" id="PTHR23275">
    <property type="entry name" value="CABRIOLET.-RELATED"/>
    <property type="match status" value="1"/>
</dbReference>
<evidence type="ECO:0000259" key="2">
    <source>
        <dbReference type="SMART" id="SM00181"/>
    </source>
</evidence>
<gene>
    <name evidence="3" type="ORF">LSCM4_07469</name>
</gene>
<feature type="domain" description="EGF-like" evidence="2">
    <location>
        <begin position="287"/>
        <end position="319"/>
    </location>
</feature>
<accession>A0A836KUS4</accession>
<dbReference type="KEGG" id="loi:92363290"/>
<evidence type="ECO:0000313" key="3">
    <source>
        <dbReference type="EMBL" id="KAG5487791.1"/>
    </source>
</evidence>
<dbReference type="RefSeq" id="XP_067065988.1">
    <property type="nucleotide sequence ID" value="XM_067209356.1"/>
</dbReference>
<reference evidence="4" key="2">
    <citation type="journal article" date="2021" name="Sci. Data">
        <title>Chromosome-scale genome sequencing, assembly and annotation of six genomes from subfamily Leishmaniinae.</title>
        <authorList>
            <person name="Almutairi H."/>
            <person name="Urbaniak M.D."/>
            <person name="Bates M.D."/>
            <person name="Jariyapan N."/>
            <person name="Kwakye-Nuako G."/>
            <person name="Thomaz Soccol V."/>
            <person name="Al-Salem W.S."/>
            <person name="Dillon R.J."/>
            <person name="Bates P.A."/>
            <person name="Gatherer D."/>
        </authorList>
    </citation>
    <scope>NUCLEOTIDE SEQUENCE [LARGE SCALE GENOMIC DNA]</scope>
</reference>
<evidence type="ECO:0000256" key="1">
    <source>
        <dbReference type="SAM" id="SignalP"/>
    </source>
</evidence>
<reference evidence="4" key="1">
    <citation type="journal article" date="2021" name="Microbiol. Resour. Announc.">
        <title>LGAAP: Leishmaniinae Genome Assembly and Annotation Pipeline.</title>
        <authorList>
            <person name="Almutairi H."/>
            <person name="Urbaniak M.D."/>
            <person name="Bates M.D."/>
            <person name="Jariyapan N."/>
            <person name="Kwakye-Nuako G."/>
            <person name="Thomaz-Soccol V."/>
            <person name="Al-Salem W.S."/>
            <person name="Dillon R.J."/>
            <person name="Bates P.A."/>
            <person name="Gatherer D."/>
        </authorList>
    </citation>
    <scope>NUCLEOTIDE SEQUENCE [LARGE SCALE GENOMIC DNA]</scope>
</reference>
<comment type="caution">
    <text evidence="3">The sequence shown here is derived from an EMBL/GenBank/DDBJ whole genome shotgun (WGS) entry which is preliminary data.</text>
</comment>
<feature type="domain" description="EGF-like" evidence="2">
    <location>
        <begin position="147"/>
        <end position="180"/>
    </location>
</feature>
<keyword evidence="4" id="KW-1185">Reference proteome</keyword>
<dbReference type="PANTHER" id="PTHR23275:SF100">
    <property type="entry name" value="EGF-LIKE DOMAIN-CONTAINING PROTEIN"/>
    <property type="match status" value="1"/>
</dbReference>
<feature type="domain" description="EGF-like" evidence="2">
    <location>
        <begin position="255"/>
        <end position="286"/>
    </location>
</feature>
<dbReference type="InterPro" id="IPR006212">
    <property type="entry name" value="Furin_repeat"/>
</dbReference>
<evidence type="ECO:0000313" key="4">
    <source>
        <dbReference type="Proteomes" id="UP000674143"/>
    </source>
</evidence>
<feature type="signal peptide" evidence="1">
    <location>
        <begin position="1"/>
        <end position="15"/>
    </location>
</feature>
<dbReference type="SUPFAM" id="SSF57184">
    <property type="entry name" value="Growth factor receptor domain"/>
    <property type="match status" value="3"/>
</dbReference>
<keyword evidence="1" id="KW-0732">Signal</keyword>
<feature type="domain" description="EGF-like" evidence="2">
    <location>
        <begin position="453"/>
        <end position="487"/>
    </location>
</feature>
<dbReference type="GeneID" id="92363290"/>
<proteinExistence type="predicted"/>
<feature type="domain" description="EGF-like" evidence="2">
    <location>
        <begin position="493"/>
        <end position="525"/>
    </location>
</feature>
<dbReference type="EMBL" id="JAFHLR010000004">
    <property type="protein sequence ID" value="KAG5487791.1"/>
    <property type="molecule type" value="Genomic_DNA"/>
</dbReference>
<protein>
    <recommendedName>
        <fullName evidence="2">EGF-like domain-containing protein</fullName>
    </recommendedName>
</protein>
<feature type="chain" id="PRO_5032828797" description="EGF-like domain-containing protein" evidence="1">
    <location>
        <begin position="16"/>
        <end position="592"/>
    </location>
</feature>
<sequence>MVMALVVASMEVAQAADFTTAQCRELSRCDVDGTLVYSFSGVCVCCPEPPAGSILPVQCVPSTPHCPSLPYCTACDAPAGKCDACLSGYVLETTTSTCTQCLASTCDICQRDSEGRRCQLCSEGSYWSTGGQCHSLSESDASGSDMKCRVAFCRTCTSPASGTCSKCDDGYTKDTNGLCVSGCTVPSCDMCYNGDAADCQLCSPGNQWTSKGCSAATTGCRVGHCTTCAAGDNSRCETCESGFTLAAGYCLPPKSCTDANCVSCTGDTSTCTQCKDGYGLVKGTCAECEVEHCDHCDNDVGNCTKCASSYYLTPLFTCSQVPCNIEHCIKCDPKKPSRCQQCAAPYVVDSDANCVSCTGDTSTCTQCKDGYGLVKGTCAECEVEHCDHCDNDVGNCTKCASSYYLTPLFTCSQVPCNIEHCIKCDPKKPSRCQQCAAPYVVDSYDGLCRLSNVCSVPNCKMCRADTSRLCAECDAGYSLSADATSCSDPTTQSCQVEHCNTCVEGDSTRCAYCDTGYYVSNGKCQAVEACYVSKCAQCMLRDSTKCSTCMSGYLLTSSYRCVSQRIVNGVVSPYSLWMTAAVLLASVAASLA</sequence>
<feature type="domain" description="EGF-like" evidence="2">
    <location>
        <begin position="341"/>
        <end position="379"/>
    </location>
</feature>
<dbReference type="InterPro" id="IPR000742">
    <property type="entry name" value="EGF"/>
</dbReference>
<feature type="domain" description="EGF-like" evidence="2">
    <location>
        <begin position="212"/>
        <end position="251"/>
    </location>
</feature>
<feature type="domain" description="EGF-like" evidence="2">
    <location>
        <begin position="529"/>
        <end position="562"/>
    </location>
</feature>
<dbReference type="Proteomes" id="UP000674143">
    <property type="component" value="Unassembled WGS sequence"/>
</dbReference>
<feature type="domain" description="EGF-like" evidence="2">
    <location>
        <begin position="380"/>
        <end position="412"/>
    </location>
</feature>
<dbReference type="SMART" id="SM00181">
    <property type="entry name" value="EGF"/>
    <property type="match status" value="10"/>
</dbReference>